<dbReference type="eggNOG" id="COG1337">
    <property type="taxonomic scope" value="Bacteria"/>
</dbReference>
<dbReference type="InParanoid" id="A9WGH5"/>
<name>A9WGH5_CHLAA</name>
<dbReference type="Pfam" id="PF03787">
    <property type="entry name" value="RAMPs"/>
    <property type="match status" value="1"/>
</dbReference>
<gene>
    <name evidence="3" type="ordered locus">Caur_2298</name>
</gene>
<dbReference type="PANTHER" id="PTHR35579">
    <property type="entry name" value="CRISPR SYSTEM CMS ENDORIBONUCLEASE CSM3"/>
    <property type="match status" value="1"/>
</dbReference>
<dbReference type="PATRIC" id="fig|324602.8.peg.2604"/>
<dbReference type="Proteomes" id="UP000002008">
    <property type="component" value="Chromosome"/>
</dbReference>
<dbReference type="STRING" id="324602.Caur_2298"/>
<dbReference type="PANTHER" id="PTHR35579:SF3">
    <property type="entry name" value="CRISPR SYSTEM CMS ENDORIBONUCLEASE CSM3"/>
    <property type="match status" value="1"/>
</dbReference>
<dbReference type="EMBL" id="CP000909">
    <property type="protein sequence ID" value="ABY35507.1"/>
    <property type="molecule type" value="Genomic_DNA"/>
</dbReference>
<dbReference type="GO" id="GO:0051607">
    <property type="term" value="P:defense response to virus"/>
    <property type="evidence" value="ECO:0007669"/>
    <property type="project" value="UniProtKB-KW"/>
</dbReference>
<dbReference type="RefSeq" id="WP_012258161.1">
    <property type="nucleotide sequence ID" value="NC_010175.1"/>
</dbReference>
<dbReference type="AlphaFoldDB" id="A9WGH5"/>
<dbReference type="HOGENOM" id="CLU_069100_0_0_0"/>
<dbReference type="KEGG" id="cau:Caur_2298"/>
<reference evidence="4" key="1">
    <citation type="journal article" date="2011" name="BMC Genomics">
        <title>Complete genome sequence of the filamentous anoxygenic phototrophic bacterium Chloroflexus aurantiacus.</title>
        <authorList>
            <person name="Tang K.H."/>
            <person name="Barry K."/>
            <person name="Chertkov O."/>
            <person name="Dalin E."/>
            <person name="Han C.S."/>
            <person name="Hauser L.J."/>
            <person name="Honchak B.M."/>
            <person name="Karbach L.E."/>
            <person name="Land M.L."/>
            <person name="Lapidus A."/>
            <person name="Larimer F.W."/>
            <person name="Mikhailova N."/>
            <person name="Pitluck S."/>
            <person name="Pierson B.K."/>
            <person name="Blankenship R.E."/>
        </authorList>
    </citation>
    <scope>NUCLEOTIDE SEQUENCE [LARGE SCALE GENOMIC DNA]</scope>
    <source>
        <strain evidence="4">ATCC 29366 / DSM 635 / J-10-fl</strain>
    </source>
</reference>
<feature type="domain" description="CRISPR type III-associated protein" evidence="2">
    <location>
        <begin position="46"/>
        <end position="219"/>
    </location>
</feature>
<sequence>MARQKVSVEPKPFFWVPLDKERPPQKYEPPTHESYRDWSGRLKLELEVVSDYLFVGSGEFGLFTLQGCERSYYAFARRNDQLIIPGTGIKGAVRSVVEAISNSCVRQIAKGERVPQLHEGCKNENSLCPACRLFGSTGHRGRVHFSDAVLLSQVEPTKIKIADLWPPRQTKGRKFYQAKQFQPLDMQPKKNHRFLEVVPKGTRFQTTLYFENTTAAEMGIMMRAIGLDGDQGDAVVSAFPIKLGGAKPRCLGAVRWKLVGLHLITPSSNLLAALSTGGEQMPISDSVRTWLADHTLLNDKAWTKFRDQARSLNEPCPREVY</sequence>
<evidence type="ECO:0000256" key="1">
    <source>
        <dbReference type="ARBA" id="ARBA00023118"/>
    </source>
</evidence>
<dbReference type="InterPro" id="IPR005537">
    <property type="entry name" value="RAMP_III_fam"/>
</dbReference>
<dbReference type="InterPro" id="IPR052216">
    <property type="entry name" value="CRISPR_Csm3_endoribonuclease"/>
</dbReference>
<evidence type="ECO:0000313" key="4">
    <source>
        <dbReference type="Proteomes" id="UP000002008"/>
    </source>
</evidence>
<proteinExistence type="predicted"/>
<dbReference type="EnsemblBacteria" id="ABY35507">
    <property type="protein sequence ID" value="ABY35507"/>
    <property type="gene ID" value="Caur_2298"/>
</dbReference>
<evidence type="ECO:0000313" key="3">
    <source>
        <dbReference type="EMBL" id="ABY35507.1"/>
    </source>
</evidence>
<organism evidence="3 4">
    <name type="scientific">Chloroflexus aurantiacus (strain ATCC 29366 / DSM 635 / J-10-fl)</name>
    <dbReference type="NCBI Taxonomy" id="324602"/>
    <lineage>
        <taxon>Bacteria</taxon>
        <taxon>Bacillati</taxon>
        <taxon>Chloroflexota</taxon>
        <taxon>Chloroflexia</taxon>
        <taxon>Chloroflexales</taxon>
        <taxon>Chloroflexineae</taxon>
        <taxon>Chloroflexaceae</taxon>
        <taxon>Chloroflexus</taxon>
    </lineage>
</organism>
<accession>A9WGH5</accession>
<evidence type="ECO:0000259" key="2">
    <source>
        <dbReference type="Pfam" id="PF03787"/>
    </source>
</evidence>
<keyword evidence="4" id="KW-1185">Reference proteome</keyword>
<protein>
    <recommendedName>
        <fullName evidence="2">CRISPR type III-associated protein domain-containing protein</fullName>
    </recommendedName>
</protein>
<keyword evidence="1" id="KW-0051">Antiviral defense</keyword>
<dbReference type="CDD" id="cd09726">
    <property type="entry name" value="RAMP_I_III"/>
    <property type="match status" value="1"/>
</dbReference>